<protein>
    <submittedName>
        <fullName evidence="4">Mrr restriction system protein</fullName>
    </submittedName>
</protein>
<dbReference type="PANTHER" id="PTHR30015:SF7">
    <property type="entry name" value="TYPE IV METHYL-DIRECTED RESTRICTION ENZYME ECOKMRR"/>
    <property type="match status" value="1"/>
</dbReference>
<dbReference type="Pfam" id="PF14338">
    <property type="entry name" value="Mrr_N"/>
    <property type="match status" value="1"/>
</dbReference>
<dbReference type="EMBL" id="AZDO01000090">
    <property type="protein sequence ID" value="KRK93068.1"/>
    <property type="molecule type" value="Genomic_DNA"/>
</dbReference>
<feature type="domain" description="Restriction endonuclease type IV Mrr" evidence="2">
    <location>
        <begin position="182"/>
        <end position="300"/>
    </location>
</feature>
<keyword evidence="1" id="KW-0378">Hydrolase</keyword>
<proteinExistence type="predicted"/>
<dbReference type="InterPro" id="IPR025745">
    <property type="entry name" value="Mrr-like_N_dom"/>
</dbReference>
<evidence type="ECO:0000256" key="1">
    <source>
        <dbReference type="ARBA" id="ARBA00022801"/>
    </source>
</evidence>
<dbReference type="SUPFAM" id="SSF52980">
    <property type="entry name" value="Restriction endonuclease-like"/>
    <property type="match status" value="1"/>
</dbReference>
<accession>A0ABR5P601</accession>
<name>A0ABR5P601_9LACO</name>
<dbReference type="PANTHER" id="PTHR30015">
    <property type="entry name" value="MRR RESTRICTION SYSTEM PROTEIN"/>
    <property type="match status" value="1"/>
</dbReference>
<evidence type="ECO:0000313" key="4">
    <source>
        <dbReference type="EMBL" id="KRK93068.1"/>
    </source>
</evidence>
<evidence type="ECO:0000259" key="3">
    <source>
        <dbReference type="Pfam" id="PF14338"/>
    </source>
</evidence>
<dbReference type="InterPro" id="IPR011335">
    <property type="entry name" value="Restrct_endonuc-II-like"/>
</dbReference>
<dbReference type="Gene3D" id="3.40.1350.10">
    <property type="match status" value="1"/>
</dbReference>
<dbReference type="InterPro" id="IPR052906">
    <property type="entry name" value="Type_IV_Methyl-Rstrct_Enzyme"/>
</dbReference>
<dbReference type="InterPro" id="IPR011856">
    <property type="entry name" value="tRNA_endonuc-like_dom_sf"/>
</dbReference>
<dbReference type="Proteomes" id="UP000051379">
    <property type="component" value="Unassembled WGS sequence"/>
</dbReference>
<organism evidence="4 5">
    <name type="scientific">Companilactobacillus futsaii JCM 17355</name>
    <dbReference type="NCBI Taxonomy" id="1423818"/>
    <lineage>
        <taxon>Bacteria</taxon>
        <taxon>Bacillati</taxon>
        <taxon>Bacillota</taxon>
        <taxon>Bacilli</taxon>
        <taxon>Lactobacillales</taxon>
        <taxon>Lactobacillaceae</taxon>
        <taxon>Companilactobacillus</taxon>
    </lineage>
</organism>
<gene>
    <name evidence="4" type="ORF">FC88_GL000538</name>
</gene>
<evidence type="ECO:0000313" key="5">
    <source>
        <dbReference type="Proteomes" id="UP000051379"/>
    </source>
</evidence>
<keyword evidence="5" id="KW-1185">Reference proteome</keyword>
<sequence length="325" mass="36586">MVDMDYRDLKIGKYGLPTWDALIPNVLHYLGDGNAKNSKMIFKDIADSLNLPKDLREATYPNNPNANMIEDRVKWAISELYTGGALERPSRGVYKISSIGKGLLKLDDVKLTRNKVHSLPDYVNHRNELKERNKIKGVAEKEDVEDNNDDNFPEEMNVIDNLITQTDKYNNEIAANLLKRIQDAEPAFFENLVVKLLVKMGYKGPNGSSKVTQKTNDGGIDGIINQDPLGTSTVYIQAKRYKDDNVVQRPAIDGFFGALSRVHADRGVFITTSHFSSSAISTAKNFSIVLIDGIQLTNLMLQYQVGVQVKKHLDLFEIDEDFFED</sequence>
<feature type="domain" description="Restriction system protein Mrr-like N-terminal" evidence="3">
    <location>
        <begin position="19"/>
        <end position="105"/>
    </location>
</feature>
<comment type="caution">
    <text evidence="4">The sequence shown here is derived from an EMBL/GenBank/DDBJ whole genome shotgun (WGS) entry which is preliminary data.</text>
</comment>
<dbReference type="Pfam" id="PF04471">
    <property type="entry name" value="Mrr_cat"/>
    <property type="match status" value="1"/>
</dbReference>
<reference evidence="4 5" key="1">
    <citation type="journal article" date="2015" name="Genome Announc.">
        <title>Expanding the biotechnology potential of lactobacilli through comparative genomics of 213 strains and associated genera.</title>
        <authorList>
            <person name="Sun Z."/>
            <person name="Harris H.M."/>
            <person name="McCann A."/>
            <person name="Guo C."/>
            <person name="Argimon S."/>
            <person name="Zhang W."/>
            <person name="Yang X."/>
            <person name="Jeffery I.B."/>
            <person name="Cooney J.C."/>
            <person name="Kagawa T.F."/>
            <person name="Liu W."/>
            <person name="Song Y."/>
            <person name="Salvetti E."/>
            <person name="Wrobel A."/>
            <person name="Rasinkangas P."/>
            <person name="Parkhill J."/>
            <person name="Rea M.C."/>
            <person name="O'Sullivan O."/>
            <person name="Ritari J."/>
            <person name="Douillard F.P."/>
            <person name="Paul Ross R."/>
            <person name="Yang R."/>
            <person name="Briner A.E."/>
            <person name="Felis G.E."/>
            <person name="de Vos W.M."/>
            <person name="Barrangou R."/>
            <person name="Klaenhammer T.R."/>
            <person name="Caufield P.W."/>
            <person name="Cui Y."/>
            <person name="Zhang H."/>
            <person name="O'Toole P.W."/>
        </authorList>
    </citation>
    <scope>NUCLEOTIDE SEQUENCE [LARGE SCALE GENOMIC DNA]</scope>
    <source>
        <strain evidence="4 5">JCM 17355</strain>
    </source>
</reference>
<dbReference type="InterPro" id="IPR007560">
    <property type="entry name" value="Restrct_endonuc_IV_Mrr"/>
</dbReference>
<evidence type="ECO:0000259" key="2">
    <source>
        <dbReference type="Pfam" id="PF04471"/>
    </source>
</evidence>